<proteinExistence type="predicted"/>
<reference evidence="1 2" key="1">
    <citation type="journal article" date="2014" name="Agronomy (Basel)">
        <title>A Draft Genome Sequence for Ensete ventricosum, the Drought-Tolerant Tree Against Hunger.</title>
        <authorList>
            <person name="Harrison J."/>
            <person name="Moore K.A."/>
            <person name="Paszkiewicz K."/>
            <person name="Jones T."/>
            <person name="Grant M."/>
            <person name="Ambacheew D."/>
            <person name="Muzemil S."/>
            <person name="Studholme D.J."/>
        </authorList>
    </citation>
    <scope>NUCLEOTIDE SEQUENCE [LARGE SCALE GENOMIC DNA]</scope>
</reference>
<evidence type="ECO:0000313" key="2">
    <source>
        <dbReference type="Proteomes" id="UP000287651"/>
    </source>
</evidence>
<sequence length="193" mass="22090">MIGAARELDLSSAYIRLKKPDKSKDKVEQVNVATKEAKENRISASPTTGWRRSCMGFIVFPSTKGNYWENVEVLKQVVERGEETTTSPEGLNYPKAKHRLEWRGRTFMELSISCSHKRRGLVVKGAEKVENIEANSKYQDKVEGQKPENFIRSVSTGFSSRYPKVEDFGVMQECSNKERSRQYVVLNLFNSEE</sequence>
<organism evidence="1 2">
    <name type="scientific">Ensete ventricosum</name>
    <name type="common">Abyssinian banana</name>
    <name type="synonym">Musa ensete</name>
    <dbReference type="NCBI Taxonomy" id="4639"/>
    <lineage>
        <taxon>Eukaryota</taxon>
        <taxon>Viridiplantae</taxon>
        <taxon>Streptophyta</taxon>
        <taxon>Embryophyta</taxon>
        <taxon>Tracheophyta</taxon>
        <taxon>Spermatophyta</taxon>
        <taxon>Magnoliopsida</taxon>
        <taxon>Liliopsida</taxon>
        <taxon>Zingiberales</taxon>
        <taxon>Musaceae</taxon>
        <taxon>Ensete</taxon>
    </lineage>
</organism>
<accession>A0A426XGM7</accession>
<dbReference type="AlphaFoldDB" id="A0A426XGM7"/>
<dbReference type="EMBL" id="AMZH03021039">
    <property type="protein sequence ID" value="RRT38603.1"/>
    <property type="molecule type" value="Genomic_DNA"/>
</dbReference>
<protein>
    <submittedName>
        <fullName evidence="1">Uncharacterized protein</fullName>
    </submittedName>
</protein>
<evidence type="ECO:0000313" key="1">
    <source>
        <dbReference type="EMBL" id="RRT38603.1"/>
    </source>
</evidence>
<name>A0A426XGM7_ENSVE</name>
<gene>
    <name evidence="1" type="ORF">B296_00031784</name>
</gene>
<comment type="caution">
    <text evidence="1">The sequence shown here is derived from an EMBL/GenBank/DDBJ whole genome shotgun (WGS) entry which is preliminary data.</text>
</comment>
<dbReference type="Proteomes" id="UP000287651">
    <property type="component" value="Unassembled WGS sequence"/>
</dbReference>